<feature type="compositionally biased region" description="Low complexity" evidence="1">
    <location>
        <begin position="102"/>
        <end position="142"/>
    </location>
</feature>
<protein>
    <submittedName>
        <fullName evidence="3">Uncharacterized protein</fullName>
    </submittedName>
</protein>
<dbReference type="AlphaFoldDB" id="A0A918ZEI4"/>
<gene>
    <name evidence="3" type="ORF">GCM10018785_17660</name>
</gene>
<keyword evidence="2" id="KW-0732">Signal</keyword>
<proteinExistence type="predicted"/>
<organism evidence="3 4">
    <name type="scientific">Streptomyces longispororuber</name>
    <dbReference type="NCBI Taxonomy" id="68230"/>
    <lineage>
        <taxon>Bacteria</taxon>
        <taxon>Bacillati</taxon>
        <taxon>Actinomycetota</taxon>
        <taxon>Actinomycetes</taxon>
        <taxon>Kitasatosporales</taxon>
        <taxon>Streptomycetaceae</taxon>
        <taxon>Streptomyces</taxon>
    </lineage>
</organism>
<comment type="caution">
    <text evidence="3">The sequence shown here is derived from an EMBL/GenBank/DDBJ whole genome shotgun (WGS) entry which is preliminary data.</text>
</comment>
<name>A0A918ZEI4_9ACTN</name>
<feature type="compositionally biased region" description="Basic and acidic residues" evidence="1">
    <location>
        <begin position="90"/>
        <end position="101"/>
    </location>
</feature>
<reference evidence="3" key="2">
    <citation type="submission" date="2020-09" db="EMBL/GenBank/DDBJ databases">
        <authorList>
            <person name="Sun Q."/>
            <person name="Ohkuma M."/>
        </authorList>
    </citation>
    <scope>NUCLEOTIDE SEQUENCE</scope>
    <source>
        <strain evidence="3">JCM 4784</strain>
    </source>
</reference>
<evidence type="ECO:0000256" key="1">
    <source>
        <dbReference type="SAM" id="MobiDB-lite"/>
    </source>
</evidence>
<feature type="compositionally biased region" description="Low complexity" evidence="1">
    <location>
        <begin position="54"/>
        <end position="65"/>
    </location>
</feature>
<evidence type="ECO:0000313" key="4">
    <source>
        <dbReference type="Proteomes" id="UP000608024"/>
    </source>
</evidence>
<reference evidence="3" key="1">
    <citation type="journal article" date="2014" name="Int. J. Syst. Evol. Microbiol.">
        <title>Complete genome sequence of Corynebacterium casei LMG S-19264T (=DSM 44701T), isolated from a smear-ripened cheese.</title>
        <authorList>
            <consortium name="US DOE Joint Genome Institute (JGI-PGF)"/>
            <person name="Walter F."/>
            <person name="Albersmeier A."/>
            <person name="Kalinowski J."/>
            <person name="Ruckert C."/>
        </authorList>
    </citation>
    <scope>NUCLEOTIDE SEQUENCE</scope>
    <source>
        <strain evidence="3">JCM 4784</strain>
    </source>
</reference>
<feature type="signal peptide" evidence="2">
    <location>
        <begin position="1"/>
        <end position="22"/>
    </location>
</feature>
<sequence length="218" mass="21970">MDSRRIVAIFVPFMLTAGMLGASAVAAAKPEASNGASPGMAVAKADPSASYSLAPSPVQASAAPVTDPSVSHPPVTQENPCSGKAQSPACERKNGVDERLKACPPAATAPASPQSGASPAASPSGEPSPSGSPASPGAAGDPHISPCMDKVMGLQDAHTHQQSYQDALQSKVTGFQENQKQRDTSFADALSGLCSIPMSIAATVPPDVTRFDPKGSFC</sequence>
<dbReference type="EMBL" id="BNBT01000017">
    <property type="protein sequence ID" value="GHE48543.1"/>
    <property type="molecule type" value="Genomic_DNA"/>
</dbReference>
<dbReference type="Proteomes" id="UP000608024">
    <property type="component" value="Unassembled WGS sequence"/>
</dbReference>
<feature type="chain" id="PRO_5039290666" evidence="2">
    <location>
        <begin position="23"/>
        <end position="218"/>
    </location>
</feature>
<keyword evidence="4" id="KW-1185">Reference proteome</keyword>
<accession>A0A918ZEI4</accession>
<feature type="region of interest" description="Disordered" evidence="1">
    <location>
        <begin position="31"/>
        <end position="149"/>
    </location>
</feature>
<evidence type="ECO:0000313" key="3">
    <source>
        <dbReference type="EMBL" id="GHE48543.1"/>
    </source>
</evidence>
<evidence type="ECO:0000256" key="2">
    <source>
        <dbReference type="SAM" id="SignalP"/>
    </source>
</evidence>